<keyword evidence="3" id="KW-1185">Reference proteome</keyword>
<dbReference type="Proteomes" id="UP000280271">
    <property type="component" value="Unassembled WGS sequence"/>
</dbReference>
<reference evidence="2 3" key="1">
    <citation type="submission" date="2018-09" db="EMBL/GenBank/DDBJ databases">
        <title>The draft genome of Acinetobacter sp. strains.</title>
        <authorList>
            <person name="Qin J."/>
            <person name="Feng Y."/>
            <person name="Zong Z."/>
        </authorList>
    </citation>
    <scope>NUCLEOTIDE SEQUENCE [LARGE SCALE GENOMIC DNA]</scope>
    <source>
        <strain evidence="2 3">WCHAc060005</strain>
    </source>
</reference>
<feature type="domain" description="AbiTii" evidence="1">
    <location>
        <begin position="4"/>
        <end position="184"/>
    </location>
</feature>
<accession>A0ABX9TZ78</accession>
<dbReference type="EMBL" id="RCHC01000003">
    <property type="protein sequence ID" value="RLL23591.1"/>
    <property type="molecule type" value="Genomic_DNA"/>
</dbReference>
<sequence length="293" mass="32609">MTDSIVEKLQLLAIDPESDIEEILDKALFVASKLKIDDFKIWCKQEIDGYELAQVPEYRKFKGDLRFLEKSGALTSINLPSSVDELITSVNFSKSIGQLNSLLENKNPTFLAPLSNGQRQLIIEIEDNDISEPFIVLARYQLESVKKRVKSIILNWSLELEDKGILGQGLKFTEKEKGIAMSVNNYHIQNMQGVVGNVNESTINQNNQMNVYAKDFDSLARLLTENKVAFSDIQELKHALNADGVPTEPNRFGKNVSEWIGKMVVKATTGGWEISVATAGSLLSGAIGAYYGF</sequence>
<evidence type="ECO:0000313" key="3">
    <source>
        <dbReference type="Proteomes" id="UP000280271"/>
    </source>
</evidence>
<evidence type="ECO:0000259" key="1">
    <source>
        <dbReference type="Pfam" id="PF18864"/>
    </source>
</evidence>
<dbReference type="InterPro" id="IPR041304">
    <property type="entry name" value="AbiTii"/>
</dbReference>
<protein>
    <recommendedName>
        <fullName evidence="1">AbiTii domain-containing protein</fullName>
    </recommendedName>
</protein>
<organism evidence="2 3">
    <name type="scientific">Acinetobacter chengduensis</name>
    <dbReference type="NCBI Taxonomy" id="2420890"/>
    <lineage>
        <taxon>Bacteria</taxon>
        <taxon>Pseudomonadati</taxon>
        <taxon>Pseudomonadota</taxon>
        <taxon>Gammaproteobacteria</taxon>
        <taxon>Moraxellales</taxon>
        <taxon>Moraxellaceae</taxon>
        <taxon>Acinetobacter</taxon>
    </lineage>
</organism>
<evidence type="ECO:0000313" key="2">
    <source>
        <dbReference type="EMBL" id="RLL23591.1"/>
    </source>
</evidence>
<comment type="caution">
    <text evidence="2">The sequence shown here is derived from an EMBL/GenBank/DDBJ whole genome shotgun (WGS) entry which is preliminary data.</text>
</comment>
<name>A0ABX9TZ78_9GAMM</name>
<gene>
    <name evidence="2" type="ORF">D9K81_04220</name>
</gene>
<dbReference type="RefSeq" id="WP_120373380.1">
    <property type="nucleotide sequence ID" value="NZ_RCHC01000003.1"/>
</dbReference>
<proteinExistence type="predicted"/>
<dbReference type="Pfam" id="PF18864">
    <property type="entry name" value="AbiTii"/>
    <property type="match status" value="1"/>
</dbReference>